<evidence type="ECO:0000256" key="1">
    <source>
        <dbReference type="SAM" id="MobiDB-lite"/>
    </source>
</evidence>
<reference evidence="2 3" key="1">
    <citation type="submission" date="2019-08" db="EMBL/GenBank/DDBJ databases">
        <title>Identification of a novel species of the genus Boseongicola.</title>
        <authorList>
            <person name="Zhang X.-Q."/>
        </authorList>
    </citation>
    <scope>NUCLEOTIDE SEQUENCE [LARGE SCALE GENOMIC DNA]</scope>
    <source>
        <strain evidence="2 3">HY14</strain>
    </source>
</reference>
<gene>
    <name evidence="2" type="ORF">FVF75_02755</name>
</gene>
<evidence type="ECO:0000313" key="3">
    <source>
        <dbReference type="Proteomes" id="UP000322080"/>
    </source>
</evidence>
<dbReference type="AlphaFoldDB" id="A0A5D0RPU8"/>
<sequence length="74" mass="8507">MRKEKEISFNKWDVFKPAGKRLDQKPAKLHPIEQQDEQAEAFYAEPGSSSLTPKEQADRLETFSATTPTDREIL</sequence>
<name>A0A5D0RPU8_9RHOB</name>
<evidence type="ECO:0000313" key="2">
    <source>
        <dbReference type="EMBL" id="TYB83119.1"/>
    </source>
</evidence>
<organism evidence="2 3">
    <name type="scientific">Maritimibacter fusiformis</name>
    <dbReference type="NCBI Taxonomy" id="2603819"/>
    <lineage>
        <taxon>Bacteria</taxon>
        <taxon>Pseudomonadati</taxon>
        <taxon>Pseudomonadota</taxon>
        <taxon>Alphaproteobacteria</taxon>
        <taxon>Rhodobacterales</taxon>
        <taxon>Roseobacteraceae</taxon>
        <taxon>Maritimibacter</taxon>
    </lineage>
</organism>
<comment type="caution">
    <text evidence="2">The sequence shown here is derived from an EMBL/GenBank/DDBJ whole genome shotgun (WGS) entry which is preliminary data.</text>
</comment>
<dbReference type="RefSeq" id="WP_148376210.1">
    <property type="nucleotide sequence ID" value="NZ_VSIY01000003.1"/>
</dbReference>
<protein>
    <submittedName>
        <fullName evidence="2">Uncharacterized protein</fullName>
    </submittedName>
</protein>
<keyword evidence="3" id="KW-1185">Reference proteome</keyword>
<accession>A0A5D0RPU8</accession>
<feature type="region of interest" description="Disordered" evidence="1">
    <location>
        <begin position="45"/>
        <end position="74"/>
    </location>
</feature>
<proteinExistence type="predicted"/>
<dbReference type="Proteomes" id="UP000322080">
    <property type="component" value="Unassembled WGS sequence"/>
</dbReference>
<dbReference type="EMBL" id="VSIY01000003">
    <property type="protein sequence ID" value="TYB83119.1"/>
    <property type="molecule type" value="Genomic_DNA"/>
</dbReference>